<evidence type="ECO:0000313" key="2">
    <source>
        <dbReference type="Proteomes" id="UP000066042"/>
    </source>
</evidence>
<dbReference type="Pfam" id="PF09700">
    <property type="entry name" value="Cas_Cmr3"/>
    <property type="match status" value="1"/>
</dbReference>
<protein>
    <submittedName>
        <fullName evidence="1">CRISPR-associated protein, Cmr3 family</fullName>
    </submittedName>
</protein>
<dbReference type="EMBL" id="CP013050">
    <property type="protein sequence ID" value="ALM76263.1"/>
    <property type="molecule type" value="Genomic_DNA"/>
</dbReference>
<proteinExistence type="predicted"/>
<gene>
    <name evidence="1" type="ORF">TBCH5v1_2370</name>
</gene>
<evidence type="ECO:0000313" key="1">
    <source>
        <dbReference type="EMBL" id="ALM76263.1"/>
    </source>
</evidence>
<reference evidence="1 2" key="1">
    <citation type="journal article" date="2016" name="Genome Announc.">
        <title>Complete genome sequence of the hyperthermophilic and piezophilic archaeon Thermococcus barophilus Ch5, capable of growth at the expense of hydrogenogenesis from carbon monoxide and formate.</title>
        <authorList>
            <person name="Oger P."/>
            <person name="Sokolova T.G."/>
            <person name="Kozhevnikova D.A."/>
            <person name="Taranov E.A."/>
            <person name="Vannier P."/>
            <person name="Lee H.S."/>
            <person name="Kwon K.K."/>
            <person name="Kang S.G."/>
            <person name="Lee J.H."/>
            <person name="Bonch-Osmolovskaya E.A."/>
            <person name="Lebedinsky A.V."/>
        </authorList>
    </citation>
    <scope>NUCLEOTIDE SEQUENCE [LARGE SCALE GENOMIC DNA]</scope>
    <source>
        <strain evidence="2">Ch5</strain>
    </source>
</reference>
<accession>A0A0S1XEQ7</accession>
<dbReference type="InterPro" id="IPR019117">
    <property type="entry name" value="CRISPR-assoc_protein_Cmr3"/>
</dbReference>
<dbReference type="AlphaFoldDB" id="A0A0S1XEQ7"/>
<name>A0A0S1XEQ7_THEBA</name>
<dbReference type="NCBIfam" id="TIGR01888">
    <property type="entry name" value="cas_cmr3"/>
    <property type="match status" value="1"/>
</dbReference>
<dbReference type="Gene3D" id="3.30.70.2940">
    <property type="match status" value="1"/>
</dbReference>
<dbReference type="InterPro" id="IPR010165">
    <property type="entry name" value="CRISPR-Cmr3_IIIB"/>
</dbReference>
<sequence>MIVKIIPNDVLFFRESRDFTAGESHLAESLLPLPHTIAGALMGVMFVRGRHDLLNLELREGKFWKPEKWKPNFEVVGTFFMKENELYFPLPKDIVSVKSDGRNITTMAKLKEVQIGGQSFTIVFADCESPLHFSPVSGFLSFEKLKSYLNGEYYKKNDISDEIIENSSLYRWECRVGIGLNSSKTTVEGLFYRTRMLRLEKGTAIGVVLGEKNLDEVEKTLGKKGTLKLGGEGRFAHYEIIDEDHLEELEEISVKKNALFKLYLATPLIVDGQSWNIAKVLPEHINAEIVKVFTDRPEKVTGWDLVKGCPKETLYAVPAGSVYILKAQEDLTLKPFYRLGMMVELGYGLVFVGVYG</sequence>
<dbReference type="PATRIC" id="fig|55802.8.peg.2350"/>
<dbReference type="Proteomes" id="UP000066042">
    <property type="component" value="Chromosome"/>
</dbReference>
<dbReference type="STRING" id="55802.TBCH5v1_2370"/>
<organism evidence="1 2">
    <name type="scientific">Thermococcus barophilus</name>
    <dbReference type="NCBI Taxonomy" id="55802"/>
    <lineage>
        <taxon>Archaea</taxon>
        <taxon>Methanobacteriati</taxon>
        <taxon>Methanobacteriota</taxon>
        <taxon>Thermococci</taxon>
        <taxon>Thermococcales</taxon>
        <taxon>Thermococcaceae</taxon>
        <taxon>Thermococcus</taxon>
    </lineage>
</organism>
<dbReference type="Gene3D" id="2.60.40.4350">
    <property type="match status" value="1"/>
</dbReference>